<name>A0A1I5SAC7_9PSEU</name>
<dbReference type="RefSeq" id="WP_093574665.1">
    <property type="nucleotide sequence ID" value="NZ_FOWC01000006.1"/>
</dbReference>
<dbReference type="Gene3D" id="3.40.47.10">
    <property type="match status" value="1"/>
</dbReference>
<dbReference type="GO" id="GO:0016746">
    <property type="term" value="F:acyltransferase activity"/>
    <property type="evidence" value="ECO:0007669"/>
    <property type="project" value="InterPro"/>
</dbReference>
<dbReference type="EMBL" id="FOWC01000006">
    <property type="protein sequence ID" value="SFP67675.1"/>
    <property type="molecule type" value="Genomic_DNA"/>
</dbReference>
<dbReference type="InterPro" id="IPR016039">
    <property type="entry name" value="Thiolase-like"/>
</dbReference>
<evidence type="ECO:0000313" key="3">
    <source>
        <dbReference type="Proteomes" id="UP000199137"/>
    </source>
</evidence>
<feature type="domain" description="Beta-ketoacyl synthase-like N-terminal" evidence="1">
    <location>
        <begin position="49"/>
        <end position="171"/>
    </location>
</feature>
<dbReference type="Pfam" id="PF00109">
    <property type="entry name" value="ketoacyl-synt"/>
    <property type="match status" value="1"/>
</dbReference>
<dbReference type="AlphaFoldDB" id="A0A1I5SAC7"/>
<organism evidence="2 3">
    <name type="scientific">Amycolatopsis rubida</name>
    <dbReference type="NCBI Taxonomy" id="112413"/>
    <lineage>
        <taxon>Bacteria</taxon>
        <taxon>Bacillati</taxon>
        <taxon>Actinomycetota</taxon>
        <taxon>Actinomycetes</taxon>
        <taxon>Pseudonocardiales</taxon>
        <taxon>Pseudonocardiaceae</taxon>
        <taxon>Amycolatopsis</taxon>
    </lineage>
</organism>
<accession>A0A1I5SAC7</accession>
<reference evidence="2 3" key="1">
    <citation type="submission" date="2016-10" db="EMBL/GenBank/DDBJ databases">
        <authorList>
            <person name="de Groot N.N."/>
        </authorList>
    </citation>
    <scope>NUCLEOTIDE SEQUENCE [LARGE SCALE GENOMIC DNA]</scope>
    <source>
        <strain evidence="2 3">DSM 44637</strain>
    </source>
</reference>
<dbReference type="InterPro" id="IPR014030">
    <property type="entry name" value="Ketoacyl_synth_N"/>
</dbReference>
<dbReference type="Proteomes" id="UP000199137">
    <property type="component" value="Unassembled WGS sequence"/>
</dbReference>
<dbReference type="SUPFAM" id="SSF53901">
    <property type="entry name" value="Thiolase-like"/>
    <property type="match status" value="1"/>
</dbReference>
<gene>
    <name evidence="2" type="ORF">SAMN05421854_106251</name>
</gene>
<proteinExistence type="predicted"/>
<dbReference type="OrthoDB" id="3364148at2"/>
<evidence type="ECO:0000259" key="1">
    <source>
        <dbReference type="Pfam" id="PF00109"/>
    </source>
</evidence>
<evidence type="ECO:0000313" key="2">
    <source>
        <dbReference type="EMBL" id="SFP67675.1"/>
    </source>
</evidence>
<dbReference type="STRING" id="112413.SAMN05421854_106251"/>
<sequence length="269" mass="27271">MRPVAIRAWSAHLPGRSGPLPGGWSPGPACPPERAADLLGRKGLLYKQPAERLGLCAVHRALGLAPVTGRWTPPEPDPRTAVVASSNLGSLETVCAVARAAGAGSLSEVSPLDAPNVSSNVLASTVAIRFGFGGPNLMVCSGHPAGLDAVRLAQLLLAAGRADRVVVVGAEPADETAAALAGQDLRAGAACVVLEPAAEDSALVLHPVHDHADPESCEPARPVRLGQFYGAAGVLAVAAAAAENRTARVVAGSDADGWRCAVVETKGER</sequence>
<protein>
    <submittedName>
        <fullName evidence="2">Beta-ketoacyl synthase, N-terminal domain</fullName>
    </submittedName>
</protein>